<dbReference type="EMBL" id="CADEPM010000001">
    <property type="protein sequence ID" value="CAB3398401.1"/>
    <property type="molecule type" value="Genomic_DNA"/>
</dbReference>
<dbReference type="InterPro" id="IPR004245">
    <property type="entry name" value="DUF229"/>
</dbReference>
<evidence type="ECO:0000313" key="2">
    <source>
        <dbReference type="Proteomes" id="UP000494206"/>
    </source>
</evidence>
<proteinExistence type="predicted"/>
<comment type="caution">
    <text evidence="1">The sequence shown here is derived from an EMBL/GenBank/DDBJ whole genome shotgun (WGS) entry which is preliminary data.</text>
</comment>
<evidence type="ECO:0000313" key="1">
    <source>
        <dbReference type="EMBL" id="CAB3398401.1"/>
    </source>
</evidence>
<dbReference type="Proteomes" id="UP000494206">
    <property type="component" value="Unassembled WGS sequence"/>
</dbReference>
<protein>
    <submittedName>
        <fullName evidence="1">Uncharacterized protein</fullName>
    </submittedName>
</protein>
<dbReference type="PANTHER" id="PTHR10974:SF4">
    <property type="entry name" value="PROTEIN CBG09258"/>
    <property type="match status" value="1"/>
</dbReference>
<dbReference type="GO" id="GO:0005615">
    <property type="term" value="C:extracellular space"/>
    <property type="evidence" value="ECO:0007669"/>
    <property type="project" value="TreeGrafter"/>
</dbReference>
<dbReference type="Gene3D" id="3.40.720.10">
    <property type="entry name" value="Alkaline Phosphatase, subunit A"/>
    <property type="match status" value="1"/>
</dbReference>
<accession>A0A8S1ECL4</accession>
<dbReference type="InterPro" id="IPR017850">
    <property type="entry name" value="Alkaline_phosphatase_core_sf"/>
</dbReference>
<gene>
    <name evidence="1" type="ORF">CBOVIS_LOCUS1679</name>
</gene>
<keyword evidence="2" id="KW-1185">Reference proteome</keyword>
<organism evidence="1 2">
    <name type="scientific">Caenorhabditis bovis</name>
    <dbReference type="NCBI Taxonomy" id="2654633"/>
    <lineage>
        <taxon>Eukaryota</taxon>
        <taxon>Metazoa</taxon>
        <taxon>Ecdysozoa</taxon>
        <taxon>Nematoda</taxon>
        <taxon>Chromadorea</taxon>
        <taxon>Rhabditida</taxon>
        <taxon>Rhabditina</taxon>
        <taxon>Rhabditomorpha</taxon>
        <taxon>Rhabditoidea</taxon>
        <taxon>Rhabditidae</taxon>
        <taxon>Peloderinae</taxon>
        <taxon>Caenorhabditis</taxon>
    </lineage>
</organism>
<dbReference type="AlphaFoldDB" id="A0A8S1ECL4"/>
<sequence>MIQALLLIASVLGASVYNFQHSRGVSPPQTLEQVDPREFFAPRYDFSPIVYNECRWPILSEKEDDIWIHLKKKQRPKRPNRCASLPINVRWNSEERSVLVITESNETRCRAVDLQHPEIIELEHDIERIIPFEQFSVECLSDEIMTYKKTFANFKNSKREALEARPTRPSIAILYMNSMSPSEFSREFPRTLKYSRRNQFLLYSMFNKKYQTSHDAEINSLFDVNLGKSFAQMMKDQGCLTMTNRNGTGFDYDISSFVKSVPSDTDEMCTQENNYTTKRLLEAWAAFSISNAQKCHFSTVFVDNMEGLDANFIDSLIGLKAHNVLDNTIVMVLSADGMPINTFGNTYTGRVEERNPFMMIRVPQRLQKFLPDQYFQLEQNENRLMTHLDVFETLKSFVQISKDQPIIPIVGNGENGISLWQSLIPRNRSCLDAYIPEEFCLCQNMSYAHELAYNQTHDLAFNLYEKMSSQIINENSGCFDRTTFNETKDYVKVWTLNQKVLEGVEDPIEFLEFRMKTLTKNQPERRGPNFFITLGYFKNYLKSNTFRIELAHPYVLGHASIYCMAGYVSRFCDMCYESLLASP</sequence>
<dbReference type="Pfam" id="PF02995">
    <property type="entry name" value="DUF229"/>
    <property type="match status" value="1"/>
</dbReference>
<dbReference type="SUPFAM" id="SSF53649">
    <property type="entry name" value="Alkaline phosphatase-like"/>
    <property type="match status" value="1"/>
</dbReference>
<dbReference type="OrthoDB" id="413313at2759"/>
<name>A0A8S1ECL4_9PELO</name>
<reference evidence="1 2" key="1">
    <citation type="submission" date="2020-04" db="EMBL/GenBank/DDBJ databases">
        <authorList>
            <person name="Laetsch R D."/>
            <person name="Stevens L."/>
            <person name="Kumar S."/>
            <person name="Blaxter L. M."/>
        </authorList>
    </citation>
    <scope>NUCLEOTIDE SEQUENCE [LARGE SCALE GENOMIC DNA]</scope>
</reference>
<dbReference type="PANTHER" id="PTHR10974">
    <property type="entry name" value="FI08016P-RELATED"/>
    <property type="match status" value="1"/>
</dbReference>